<accession>M8A071</accession>
<protein>
    <submittedName>
        <fullName evidence="1">Uncharacterized protein</fullName>
    </submittedName>
</protein>
<dbReference type="EMBL" id="KD041623">
    <property type="protein sequence ID" value="EMS65677.1"/>
    <property type="molecule type" value="Genomic_DNA"/>
</dbReference>
<name>M8A071_TRIUA</name>
<evidence type="ECO:0000313" key="1">
    <source>
        <dbReference type="EMBL" id="EMS65677.1"/>
    </source>
</evidence>
<organism evidence="1">
    <name type="scientific">Triticum urartu</name>
    <name type="common">Red wild einkorn</name>
    <name type="synonym">Crithodium urartu</name>
    <dbReference type="NCBI Taxonomy" id="4572"/>
    <lineage>
        <taxon>Eukaryota</taxon>
        <taxon>Viridiplantae</taxon>
        <taxon>Streptophyta</taxon>
        <taxon>Embryophyta</taxon>
        <taxon>Tracheophyta</taxon>
        <taxon>Spermatophyta</taxon>
        <taxon>Magnoliopsida</taxon>
        <taxon>Liliopsida</taxon>
        <taxon>Poales</taxon>
        <taxon>Poaceae</taxon>
        <taxon>BOP clade</taxon>
        <taxon>Pooideae</taxon>
        <taxon>Triticodae</taxon>
        <taxon>Triticeae</taxon>
        <taxon>Triticinae</taxon>
        <taxon>Triticum</taxon>
    </lineage>
</organism>
<reference evidence="1" key="1">
    <citation type="journal article" date="2013" name="Nature">
        <title>Draft genome of the wheat A-genome progenitor Triticum urartu.</title>
        <authorList>
            <person name="Ling H.Q."/>
            <person name="Zhao S."/>
            <person name="Liu D."/>
            <person name="Wang J."/>
            <person name="Sun H."/>
            <person name="Zhang C."/>
            <person name="Fan H."/>
            <person name="Li D."/>
            <person name="Dong L."/>
            <person name="Tao Y."/>
            <person name="Gao C."/>
            <person name="Wu H."/>
            <person name="Li Y."/>
            <person name="Cui Y."/>
            <person name="Guo X."/>
            <person name="Zheng S."/>
            <person name="Wang B."/>
            <person name="Yu K."/>
            <person name="Liang Q."/>
            <person name="Yang W."/>
            <person name="Lou X."/>
            <person name="Chen J."/>
            <person name="Feng M."/>
            <person name="Jian J."/>
            <person name="Zhang X."/>
            <person name="Luo G."/>
            <person name="Jiang Y."/>
            <person name="Liu J."/>
            <person name="Wang Z."/>
            <person name="Sha Y."/>
            <person name="Zhang B."/>
            <person name="Wu H."/>
            <person name="Tang D."/>
            <person name="Shen Q."/>
            <person name="Xue P."/>
            <person name="Zou S."/>
            <person name="Wang X."/>
            <person name="Liu X."/>
            <person name="Wang F."/>
            <person name="Yang Y."/>
            <person name="An X."/>
            <person name="Dong Z."/>
            <person name="Zhang K."/>
            <person name="Zhang X."/>
            <person name="Luo M.C."/>
            <person name="Dvorak J."/>
            <person name="Tong Y."/>
            <person name="Wang J."/>
            <person name="Yang H."/>
            <person name="Li Z."/>
            <person name="Wang D."/>
            <person name="Zhang A."/>
            <person name="Wang J."/>
        </authorList>
    </citation>
    <scope>NUCLEOTIDE SEQUENCE</scope>
</reference>
<sequence length="67" mass="6822">MAFLSFLVATTPLATSSGRSRQAVAQRVTGDAGEAAGIGMFRQRHMVSCGEKRVRAGGPSAVPSGDG</sequence>
<dbReference type="AlphaFoldDB" id="M8A071"/>
<gene>
    <name evidence="1" type="ORF">TRIUR3_30269</name>
</gene>
<proteinExistence type="predicted"/>